<dbReference type="PROSITE" id="PS01313">
    <property type="entry name" value="LIPB"/>
    <property type="match status" value="1"/>
</dbReference>
<evidence type="ECO:0000256" key="2">
    <source>
        <dbReference type="ARBA" id="ARBA00007907"/>
    </source>
</evidence>
<evidence type="ECO:0000256" key="6">
    <source>
        <dbReference type="PIRSR" id="PIRSR016262-1"/>
    </source>
</evidence>
<dbReference type="SUPFAM" id="SSF55681">
    <property type="entry name" value="Class II aaRS and biotin synthetases"/>
    <property type="match status" value="1"/>
</dbReference>
<dbReference type="EC" id="2.3.1.181" evidence="3"/>
<dbReference type="GO" id="GO:0033819">
    <property type="term" value="F:lipoyl(octanoyl) transferase activity"/>
    <property type="evidence" value="ECO:0007669"/>
    <property type="project" value="UniProtKB-EC"/>
</dbReference>
<dbReference type="Pfam" id="PF21948">
    <property type="entry name" value="LplA-B_cat"/>
    <property type="match status" value="1"/>
</dbReference>
<evidence type="ECO:0000256" key="1">
    <source>
        <dbReference type="ARBA" id="ARBA00004821"/>
    </source>
</evidence>
<dbReference type="Gene3D" id="3.30.930.10">
    <property type="entry name" value="Bira Bifunctional Protein, Domain 2"/>
    <property type="match status" value="1"/>
</dbReference>
<feature type="active site" description="Acyl-thioester intermediate" evidence="6">
    <location>
        <position position="195"/>
    </location>
</feature>
<dbReference type="EMBL" id="HE575324">
    <property type="protein sequence ID" value="CCC95513.1"/>
    <property type="molecule type" value="Genomic_DNA"/>
</dbReference>
<dbReference type="UniPathway" id="UPA00538">
    <property type="reaction ID" value="UER00592"/>
</dbReference>
<comment type="similarity">
    <text evidence="2">Belongs to the LipB family.</text>
</comment>
<evidence type="ECO:0000259" key="8">
    <source>
        <dbReference type="PROSITE" id="PS51733"/>
    </source>
</evidence>
<evidence type="ECO:0000256" key="7">
    <source>
        <dbReference type="PIRSR" id="PIRSR016262-3"/>
    </source>
</evidence>
<dbReference type="InterPro" id="IPR000544">
    <property type="entry name" value="Octanoyltransferase"/>
</dbReference>
<accession>G0V1J2</accession>
<evidence type="ECO:0000256" key="4">
    <source>
        <dbReference type="ARBA" id="ARBA00022679"/>
    </source>
</evidence>
<gene>
    <name evidence="9" type="ORF">TCIL3000_11_9800</name>
</gene>
<evidence type="ECO:0000313" key="9">
    <source>
        <dbReference type="EMBL" id="CCC95513.1"/>
    </source>
</evidence>
<organism evidence="9">
    <name type="scientific">Trypanosoma congolense (strain IL3000)</name>
    <dbReference type="NCBI Taxonomy" id="1068625"/>
    <lineage>
        <taxon>Eukaryota</taxon>
        <taxon>Discoba</taxon>
        <taxon>Euglenozoa</taxon>
        <taxon>Kinetoplastea</taxon>
        <taxon>Metakinetoplastina</taxon>
        <taxon>Trypanosomatida</taxon>
        <taxon>Trypanosomatidae</taxon>
        <taxon>Trypanosoma</taxon>
        <taxon>Nannomonas</taxon>
    </lineage>
</organism>
<dbReference type="PIRSF" id="PIRSF016262">
    <property type="entry name" value="LPLase"/>
    <property type="match status" value="1"/>
</dbReference>
<evidence type="ECO:0000256" key="5">
    <source>
        <dbReference type="ARBA" id="ARBA00023315"/>
    </source>
</evidence>
<dbReference type="VEuPathDB" id="TriTrypDB:TcIL3000.11.9800"/>
<dbReference type="InterPro" id="IPR020605">
    <property type="entry name" value="Octanoyltransferase_CS"/>
</dbReference>
<dbReference type="GO" id="GO:0009249">
    <property type="term" value="P:protein lipoylation"/>
    <property type="evidence" value="ECO:0007669"/>
    <property type="project" value="InterPro"/>
</dbReference>
<dbReference type="AlphaFoldDB" id="G0V1J2"/>
<keyword evidence="4" id="KW-0808">Transferase</keyword>
<dbReference type="NCBIfam" id="TIGR00214">
    <property type="entry name" value="lipB"/>
    <property type="match status" value="1"/>
</dbReference>
<dbReference type="PANTHER" id="PTHR10993:SF7">
    <property type="entry name" value="LIPOYLTRANSFERASE 2, MITOCHONDRIAL-RELATED"/>
    <property type="match status" value="1"/>
</dbReference>
<comment type="pathway">
    <text evidence="1">Protein modification; protein lipoylation via endogenous pathway; protein N(6)-(lipoyl)lysine from octanoyl-[acyl-carrier-protein]: step 1/2.</text>
</comment>
<sequence>MECMQAYFLGSRCYHDVLKLQQSIFEKKIARQMARLRGDLTSRPVPDTVLLVEHSSPVYTIGRRDTSCGIRAGCAAEVVKTRRGGGVTFHGPGQVTMYPIVNVQLLWKHCTAPNKPRSPIEWFSFVLEQAMINVARDYNIPAHRGRIGVWSDKWGAVAPRKMGFVGLQLANWVSMHGAGLNVCNDLRYFDDIVMCEMPEERATSLVDEIRLRGLNVAEPTPRNVGPLLLHHFLFNLHQENSVVSTKLVDLSTDDNWEQSSLREVE</sequence>
<name>G0V1J2_TRYCI</name>
<evidence type="ECO:0000256" key="3">
    <source>
        <dbReference type="ARBA" id="ARBA00012334"/>
    </source>
</evidence>
<feature type="domain" description="BPL/LPL catalytic" evidence="8">
    <location>
        <begin position="43"/>
        <end position="240"/>
    </location>
</feature>
<dbReference type="InterPro" id="IPR045864">
    <property type="entry name" value="aa-tRNA-synth_II/BPL/LPL"/>
</dbReference>
<dbReference type="PROSITE" id="PS51733">
    <property type="entry name" value="BPL_LPL_CATALYTIC"/>
    <property type="match status" value="1"/>
</dbReference>
<dbReference type="InterPro" id="IPR004143">
    <property type="entry name" value="BPL_LPL_catalytic"/>
</dbReference>
<proteinExistence type="inferred from homology"/>
<keyword evidence="5" id="KW-0012">Acyltransferase</keyword>
<dbReference type="PANTHER" id="PTHR10993">
    <property type="entry name" value="OCTANOYLTRANSFERASE"/>
    <property type="match status" value="1"/>
</dbReference>
<reference evidence="9" key="1">
    <citation type="journal article" date="2012" name="Proc. Natl. Acad. Sci. U.S.A.">
        <title>Antigenic diversity is generated by distinct evolutionary mechanisms in African trypanosome species.</title>
        <authorList>
            <person name="Jackson A.P."/>
            <person name="Berry A."/>
            <person name="Aslett M."/>
            <person name="Allison H.C."/>
            <person name="Burton P."/>
            <person name="Vavrova-Anderson J."/>
            <person name="Brown R."/>
            <person name="Browne H."/>
            <person name="Corton N."/>
            <person name="Hauser H."/>
            <person name="Gamble J."/>
            <person name="Gilderthorp R."/>
            <person name="Marcello L."/>
            <person name="McQuillan J."/>
            <person name="Otto T.D."/>
            <person name="Quail M.A."/>
            <person name="Sanders M.J."/>
            <person name="van Tonder A."/>
            <person name="Ginger M.L."/>
            <person name="Field M.C."/>
            <person name="Barry J.D."/>
            <person name="Hertz-Fowler C."/>
            <person name="Berriman M."/>
        </authorList>
    </citation>
    <scope>NUCLEOTIDE SEQUENCE</scope>
    <source>
        <strain evidence="9">IL3000</strain>
    </source>
</reference>
<protein>
    <recommendedName>
        <fullName evidence="3">lipoyl(octanoyl) transferase</fullName>
        <ecNumber evidence="3">2.3.1.181</ecNumber>
    </recommendedName>
</protein>
<feature type="site" description="Lowers pKa of active site Cys" evidence="7">
    <location>
        <position position="161"/>
    </location>
</feature>